<name>A0A6G7GW91_KUEST</name>
<accession>A0A6G7GW91</accession>
<evidence type="ECO:0000313" key="1">
    <source>
        <dbReference type="EMBL" id="QII13622.1"/>
    </source>
</evidence>
<protein>
    <recommendedName>
        <fullName evidence="3">Plasmid stabilization system protein</fullName>
    </recommendedName>
</protein>
<sequence length="104" mass="12299">MNVKKVLVLKEAAMDLEEGRLFYDRKEKGIGDYFFNCLISDLESIKLYAGVHSKRFGFYRILSKRFPFAIYYEIDKEIARVIAILDMRRDPAWIRGKLSVRKIT</sequence>
<dbReference type="EMBL" id="CP049055">
    <property type="protein sequence ID" value="QII13622.1"/>
    <property type="molecule type" value="Genomic_DNA"/>
</dbReference>
<reference evidence="1 2" key="1">
    <citation type="submission" date="2020-02" db="EMBL/GenBank/DDBJ databases">
        <title>Newly sequenced genome of strain CSTR1 showed variability in Candidatus Kuenenia stuttgartiensis genomes.</title>
        <authorList>
            <person name="Ding C."/>
            <person name="Adrian L."/>
        </authorList>
    </citation>
    <scope>NUCLEOTIDE SEQUENCE [LARGE SCALE GENOMIC DNA]</scope>
    <source>
        <strain evidence="1 2">CSTR1</strain>
    </source>
</reference>
<organism evidence="1 2">
    <name type="scientific">Kuenenia stuttgartiensis</name>
    <dbReference type="NCBI Taxonomy" id="174633"/>
    <lineage>
        <taxon>Bacteria</taxon>
        <taxon>Pseudomonadati</taxon>
        <taxon>Planctomycetota</taxon>
        <taxon>Candidatus Brocadiia</taxon>
        <taxon>Candidatus Brocadiales</taxon>
        <taxon>Candidatus Brocadiaceae</taxon>
        <taxon>Candidatus Kuenenia</taxon>
    </lineage>
</organism>
<dbReference type="Proteomes" id="UP000501926">
    <property type="component" value="Chromosome"/>
</dbReference>
<dbReference type="RefSeq" id="WP_164995438.1">
    <property type="nucleotide sequence ID" value="NZ_CP049055.1"/>
</dbReference>
<dbReference type="InterPro" id="IPR035093">
    <property type="entry name" value="RelE/ParE_toxin_dom_sf"/>
</dbReference>
<evidence type="ECO:0008006" key="3">
    <source>
        <dbReference type="Google" id="ProtNLM"/>
    </source>
</evidence>
<evidence type="ECO:0000313" key="2">
    <source>
        <dbReference type="Proteomes" id="UP000501926"/>
    </source>
</evidence>
<dbReference type="Gene3D" id="3.30.2310.20">
    <property type="entry name" value="RelE-like"/>
    <property type="match status" value="1"/>
</dbReference>
<dbReference type="AlphaFoldDB" id="A0A6G7GW91"/>
<gene>
    <name evidence="1" type="ORF">KsCSTR_42430</name>
</gene>
<proteinExistence type="predicted"/>